<dbReference type="SUPFAM" id="SSF56801">
    <property type="entry name" value="Acetyl-CoA synthetase-like"/>
    <property type="match status" value="1"/>
</dbReference>
<dbReference type="GO" id="GO:0004467">
    <property type="term" value="F:long-chain fatty acid-CoA ligase activity"/>
    <property type="evidence" value="ECO:0007669"/>
    <property type="project" value="UniProtKB-EC"/>
</dbReference>
<evidence type="ECO:0000313" key="2">
    <source>
        <dbReference type="Proteomes" id="UP000675881"/>
    </source>
</evidence>
<dbReference type="OrthoDB" id="3633556at2759"/>
<keyword evidence="1" id="KW-0436">Ligase</keyword>
<dbReference type="EC" id="6.2.1.3" evidence="1"/>
<gene>
    <name evidence="1" type="ORF">LSAA_9946</name>
</gene>
<keyword evidence="2" id="KW-1185">Reference proteome</keyword>
<protein>
    <submittedName>
        <fullName evidence="1">ACSBG</fullName>
        <ecNumber evidence="1">6.2.1.3</ecNumber>
    </submittedName>
</protein>
<proteinExistence type="predicted"/>
<evidence type="ECO:0000313" key="1">
    <source>
        <dbReference type="EMBL" id="CAF2943647.1"/>
    </source>
</evidence>
<accession>A0A7R8D0Q8</accession>
<dbReference type="Proteomes" id="UP000675881">
    <property type="component" value="Chromosome 5"/>
</dbReference>
<name>A0A7R8D0Q8_LEPSM</name>
<organism evidence="1 2">
    <name type="scientific">Lepeophtheirus salmonis</name>
    <name type="common">Salmon louse</name>
    <name type="synonym">Caligus salmonis</name>
    <dbReference type="NCBI Taxonomy" id="72036"/>
    <lineage>
        <taxon>Eukaryota</taxon>
        <taxon>Metazoa</taxon>
        <taxon>Ecdysozoa</taxon>
        <taxon>Arthropoda</taxon>
        <taxon>Crustacea</taxon>
        <taxon>Multicrustacea</taxon>
        <taxon>Hexanauplia</taxon>
        <taxon>Copepoda</taxon>
        <taxon>Siphonostomatoida</taxon>
        <taxon>Caligidae</taxon>
        <taxon>Lepeophtheirus</taxon>
    </lineage>
</organism>
<reference evidence="1" key="1">
    <citation type="submission" date="2021-02" db="EMBL/GenBank/DDBJ databases">
        <authorList>
            <person name="Bekaert M."/>
        </authorList>
    </citation>
    <scope>NUCLEOTIDE SEQUENCE</scope>
    <source>
        <strain evidence="1">IoA-00</strain>
    </source>
</reference>
<sequence>MSVPSFVKHNCLKGGSQIAMAIKRNGDWMRWTYSQYYREIRLAAKAFIKLGLKPFHTEDLQLDFVVIEEDGFIADKLSILWRDLIELGKTEEEDQLKQRLHNIAANQCCSRKKELLITAGGENIAPILIEDNIKNFLPVLSNVVAIGDLKKFISVFLTFKVNSDTNGQPSTELSNSVKEWCHSLGYEASTVTNIIRDQPPEVMSAIQKGIDMANEIAVSNAARVKKWSLIPRELSMDNGEMGPTLK</sequence>
<dbReference type="EMBL" id="HG994584">
    <property type="protein sequence ID" value="CAF2943647.1"/>
    <property type="molecule type" value="Genomic_DNA"/>
</dbReference>
<dbReference type="AlphaFoldDB" id="A0A7R8D0Q8"/>